<protein>
    <recommendedName>
        <fullName evidence="4">Serine/threonine-protein phosphatase 4 regulatory subunit 2</fullName>
    </recommendedName>
</protein>
<evidence type="ECO:0000256" key="2">
    <source>
        <dbReference type="SAM" id="MobiDB-lite"/>
    </source>
</evidence>
<feature type="region of interest" description="Disordered" evidence="2">
    <location>
        <begin position="367"/>
        <end position="394"/>
    </location>
</feature>
<feature type="region of interest" description="Disordered" evidence="2">
    <location>
        <begin position="186"/>
        <end position="205"/>
    </location>
</feature>
<feature type="region of interest" description="Disordered" evidence="2">
    <location>
        <begin position="418"/>
        <end position="437"/>
    </location>
</feature>
<dbReference type="OMA" id="MANHEDY"/>
<accession>A0A0L8HXQ9</accession>
<dbReference type="InterPro" id="IPR015267">
    <property type="entry name" value="PPP4R2"/>
</dbReference>
<evidence type="ECO:0000256" key="1">
    <source>
        <dbReference type="ARBA" id="ARBA00009207"/>
    </source>
</evidence>
<evidence type="ECO:0008006" key="4">
    <source>
        <dbReference type="Google" id="ProtNLM"/>
    </source>
</evidence>
<feature type="compositionally biased region" description="Low complexity" evidence="2">
    <location>
        <begin position="599"/>
        <end position="624"/>
    </location>
</feature>
<feature type="region of interest" description="Disordered" evidence="2">
    <location>
        <begin position="538"/>
        <end position="634"/>
    </location>
</feature>
<dbReference type="GO" id="GO:0005737">
    <property type="term" value="C:cytoplasm"/>
    <property type="evidence" value="ECO:0007669"/>
    <property type="project" value="TreeGrafter"/>
</dbReference>
<dbReference type="GO" id="GO:0005634">
    <property type="term" value="C:nucleus"/>
    <property type="evidence" value="ECO:0007669"/>
    <property type="project" value="TreeGrafter"/>
</dbReference>
<dbReference type="AlphaFoldDB" id="A0A0L8HXQ9"/>
<dbReference type="STRING" id="37653.A0A0L8HXQ9"/>
<comment type="similarity">
    <text evidence="1">Belongs to the PPP4R2 family.</text>
</comment>
<dbReference type="GO" id="GO:0030289">
    <property type="term" value="C:protein phosphatase 4 complex"/>
    <property type="evidence" value="ECO:0007669"/>
    <property type="project" value="InterPro"/>
</dbReference>
<gene>
    <name evidence="3" type="ORF">OCBIM_22004004mg</name>
</gene>
<dbReference type="PANTHER" id="PTHR16487">
    <property type="entry name" value="PPP4R2-RELATED PROTEIN"/>
    <property type="match status" value="1"/>
</dbReference>
<dbReference type="PANTHER" id="PTHR16487:SF0">
    <property type="entry name" value="PROTEIN PHOSPHATASE 4 REGULATORY SUBUNIT 2-RELATED"/>
    <property type="match status" value="1"/>
</dbReference>
<feature type="compositionally biased region" description="Low complexity" evidence="2">
    <location>
        <begin position="424"/>
        <end position="437"/>
    </location>
</feature>
<feature type="compositionally biased region" description="Low complexity" evidence="2">
    <location>
        <begin position="465"/>
        <end position="483"/>
    </location>
</feature>
<feature type="compositionally biased region" description="Low complexity" evidence="2">
    <location>
        <begin position="298"/>
        <end position="316"/>
    </location>
</feature>
<feature type="compositionally biased region" description="Polar residues" evidence="2">
    <location>
        <begin position="257"/>
        <end position="274"/>
    </location>
</feature>
<feature type="compositionally biased region" description="Basic and acidic residues" evidence="2">
    <location>
        <begin position="275"/>
        <end position="284"/>
    </location>
</feature>
<feature type="compositionally biased region" description="Pro residues" evidence="2">
    <location>
        <begin position="192"/>
        <end position="204"/>
    </location>
</feature>
<dbReference type="OrthoDB" id="341898at2759"/>
<feature type="compositionally biased region" description="Polar residues" evidence="2">
    <location>
        <begin position="317"/>
        <end position="326"/>
    </location>
</feature>
<feature type="compositionally biased region" description="Basic and acidic residues" evidence="2">
    <location>
        <begin position="368"/>
        <end position="380"/>
    </location>
</feature>
<name>A0A0L8HXQ9_OCTBM</name>
<evidence type="ECO:0000313" key="3">
    <source>
        <dbReference type="EMBL" id="KOF93580.1"/>
    </source>
</evidence>
<feature type="region of interest" description="Disordered" evidence="2">
    <location>
        <begin position="214"/>
        <end position="355"/>
    </location>
</feature>
<dbReference type="GO" id="GO:0019888">
    <property type="term" value="F:protein phosphatase regulator activity"/>
    <property type="evidence" value="ECO:0007669"/>
    <property type="project" value="InterPro"/>
</dbReference>
<sequence length="634" mass="69145">MTSLEYQHRHFSLYMAQDVVFGVRIMEDQEAILDALTEVERKANKEIPPILDQYLLQVAKTGETLFPWPRLKPLFVKKLDSVMQQFNEEYPADHLLMSPNVKNVKFEEMRNRIINAVNRFHGAPFTIQRLCELITEPTRHYKRSDKFLRGIEKNIMVVSTVDPYGRKVVCESRNIVNGIDINGHTASIRTPPHTPPPLPVPSPPLWQATSIDSATIWPSSKSDSDKPDSPTYDENCDERNVSLSSRTLPSPPLPGTVHSTDLGNNNVEINNSSIAEDKCDKEDSSSSFDSISDDRDSVQSSTSSSGEESTLSSGDDNSQQSPTSQNGHEESTELSTADSCANHQPRELTQKDPSATDVLADIMQLEEENSRSKLETKMEDIQTQPASSESSSISNSFHIISEETSKVQFILPKDMVKNCDSSDSVTNKSSLTTNTSSTITSSITASHTCASVPTNQLQPELCQDSSTPLSSTSSFSSQSFPSSADISETTDVPVSHHEPTVKICSSANTSTSEAATVAQAESADNADSVVTDIACTDNSVSSSDEMTPAISEADNTQIPQPDEESKRCEEDNDSNEASSVMETNCCQPNQMLQKEDGGTNSSVSESADVSASTTSVTSPQVPESNTPDEEPMEL</sequence>
<dbReference type="Pfam" id="PF09184">
    <property type="entry name" value="PPP4R2"/>
    <property type="match status" value="1"/>
</dbReference>
<feature type="compositionally biased region" description="Polar residues" evidence="2">
    <location>
        <begin position="575"/>
        <end position="592"/>
    </location>
</feature>
<proteinExistence type="inferred from homology"/>
<feature type="region of interest" description="Disordered" evidence="2">
    <location>
        <begin position="459"/>
        <end position="497"/>
    </location>
</feature>
<dbReference type="KEGG" id="obi:106868173"/>
<reference evidence="3" key="1">
    <citation type="submission" date="2015-07" db="EMBL/GenBank/DDBJ databases">
        <title>MeaNS - Measles Nucleotide Surveillance Program.</title>
        <authorList>
            <person name="Tran T."/>
            <person name="Druce J."/>
        </authorList>
    </citation>
    <scope>NUCLEOTIDE SEQUENCE</scope>
    <source>
        <strain evidence="3">UCB-OBI-ISO-001</strain>
        <tissue evidence="3">Gonad</tissue>
    </source>
</reference>
<feature type="compositionally biased region" description="Polar residues" evidence="2">
    <location>
        <begin position="333"/>
        <end position="342"/>
    </location>
</feature>
<organism evidence="3">
    <name type="scientific">Octopus bimaculoides</name>
    <name type="common">California two-spotted octopus</name>
    <dbReference type="NCBI Taxonomy" id="37653"/>
    <lineage>
        <taxon>Eukaryota</taxon>
        <taxon>Metazoa</taxon>
        <taxon>Spiralia</taxon>
        <taxon>Lophotrochozoa</taxon>
        <taxon>Mollusca</taxon>
        <taxon>Cephalopoda</taxon>
        <taxon>Coleoidea</taxon>
        <taxon>Octopodiformes</taxon>
        <taxon>Octopoda</taxon>
        <taxon>Incirrata</taxon>
        <taxon>Octopodidae</taxon>
        <taxon>Octopus</taxon>
    </lineage>
</organism>
<dbReference type="EMBL" id="KQ417132">
    <property type="protein sequence ID" value="KOF93580.1"/>
    <property type="molecule type" value="Genomic_DNA"/>
</dbReference>